<evidence type="ECO:0000256" key="1">
    <source>
        <dbReference type="SAM" id="Coils"/>
    </source>
</evidence>
<gene>
    <name evidence="5" type="ORF">MNBD_GAMMA01-1672</name>
</gene>
<dbReference type="InterPro" id="IPR019196">
    <property type="entry name" value="ABC_transp_unknown"/>
</dbReference>
<feature type="transmembrane region" description="Helical" evidence="2">
    <location>
        <begin position="585"/>
        <end position="605"/>
    </location>
</feature>
<evidence type="ECO:0000256" key="2">
    <source>
        <dbReference type="SAM" id="Phobius"/>
    </source>
</evidence>
<dbReference type="Pfam" id="PF23357">
    <property type="entry name" value="DUF7088"/>
    <property type="match status" value="1"/>
</dbReference>
<dbReference type="InterPro" id="IPR055396">
    <property type="entry name" value="DUF7088"/>
</dbReference>
<proteinExistence type="predicted"/>
<dbReference type="Pfam" id="PF09822">
    <property type="entry name" value="ABC_transp_aux"/>
    <property type="match status" value="1"/>
</dbReference>
<organism evidence="5">
    <name type="scientific">hydrothermal vent metagenome</name>
    <dbReference type="NCBI Taxonomy" id="652676"/>
    <lineage>
        <taxon>unclassified sequences</taxon>
        <taxon>metagenomes</taxon>
        <taxon>ecological metagenomes</taxon>
    </lineage>
</organism>
<keyword evidence="2" id="KW-0812">Transmembrane</keyword>
<evidence type="ECO:0000259" key="3">
    <source>
        <dbReference type="Pfam" id="PF09822"/>
    </source>
</evidence>
<evidence type="ECO:0000313" key="5">
    <source>
        <dbReference type="EMBL" id="VAW40764.1"/>
    </source>
</evidence>
<keyword evidence="1" id="KW-0175">Coiled coil</keyword>
<dbReference type="EMBL" id="UOEW01000286">
    <property type="protein sequence ID" value="VAW40764.1"/>
    <property type="molecule type" value="Genomic_DNA"/>
</dbReference>
<feature type="coiled-coil region" evidence="1">
    <location>
        <begin position="514"/>
        <end position="571"/>
    </location>
</feature>
<sequence length="616" mass="69541">MKSNTVKLLILIGIFFLGSIIISQSGIFSHTRLDLTENKLFTLNDGTKNILKNIDENIHLKLYFSDEATHSIPVLRTYKNTVLDLINEMQRYSNSKLQVSLIDPKIFSPQEDEASQFGLQALPVGDGGENVFFGLVGENTLDNVEVIAFMQPDRESFLEYDIAQLINSLNHPEKKVIGIMSSVDVQARYDQAKGESVPAQVFITQLQKDYLIKNMETSSETIGSDIDVLILIHPKELTEKTLFAIDQFVIKGGRLLVFVDPFAQAEIIIPDPQNPMAAYQADKNSDLKQLFAAWNVSYDAKKVLLDEKFALNIQRHQGSRPTRHLAYLALKEDAFNQKDIIARELDTVNLAATGYFESVNLQAILSSSNQATTTTSEALKFMVDPSTLFKNYTADGKNHIIAGRLTGTIKSAFPDAIEGADIADLVIKNDNPKVVLFADIDILFDQMWVSSQNFFGRKVYSAFADNGNMITNLLDNMAGSPDLINIRGRKNSARPFTKVIELQKASDKKFRDQENLLKQRLRETEAKLNQIQREKGQQDRLIISQEQEQELQEFQKEKMEVRKKLRKVRRSLDKDIQALGSNLKMINIGLIPLLISLLGVFVLWFRPKKKGGQYAK</sequence>
<accession>A0A3B0WAL2</accession>
<dbReference type="AlphaFoldDB" id="A0A3B0WAL2"/>
<feature type="domain" description="DUF7088" evidence="4">
    <location>
        <begin position="37"/>
        <end position="137"/>
    </location>
</feature>
<keyword evidence="2" id="KW-0472">Membrane</keyword>
<name>A0A3B0WAL2_9ZZZZ</name>
<feature type="domain" description="ABC-type uncharacterised transport system" evidence="3">
    <location>
        <begin position="174"/>
        <end position="472"/>
    </location>
</feature>
<protein>
    <submittedName>
        <fullName evidence="5">Uncharacterized protein</fullName>
    </submittedName>
</protein>
<evidence type="ECO:0000259" key="4">
    <source>
        <dbReference type="Pfam" id="PF23357"/>
    </source>
</evidence>
<reference evidence="5" key="1">
    <citation type="submission" date="2018-06" db="EMBL/GenBank/DDBJ databases">
        <authorList>
            <person name="Zhirakovskaya E."/>
        </authorList>
    </citation>
    <scope>NUCLEOTIDE SEQUENCE</scope>
</reference>
<keyword evidence="2" id="KW-1133">Transmembrane helix</keyword>